<dbReference type="GO" id="GO:0016020">
    <property type="term" value="C:membrane"/>
    <property type="evidence" value="ECO:0007669"/>
    <property type="project" value="UniProtKB-SubCell"/>
</dbReference>
<evidence type="ECO:0000256" key="4">
    <source>
        <dbReference type="ARBA" id="ARBA00023136"/>
    </source>
</evidence>
<feature type="transmembrane region" description="Helical" evidence="5">
    <location>
        <begin position="148"/>
        <end position="168"/>
    </location>
</feature>
<keyword evidence="2 5" id="KW-0812">Transmembrane</keyword>
<feature type="transmembrane region" description="Helical" evidence="5">
    <location>
        <begin position="208"/>
        <end position="231"/>
    </location>
</feature>
<feature type="domain" description="EamA" evidence="6">
    <location>
        <begin position="30"/>
        <end position="162"/>
    </location>
</feature>
<keyword evidence="3 5" id="KW-1133">Transmembrane helix</keyword>
<evidence type="ECO:0000256" key="1">
    <source>
        <dbReference type="ARBA" id="ARBA00004141"/>
    </source>
</evidence>
<evidence type="ECO:0000259" key="6">
    <source>
        <dbReference type="Pfam" id="PF00892"/>
    </source>
</evidence>
<protein>
    <recommendedName>
        <fullName evidence="6">EamA domain-containing protein</fullName>
    </recommendedName>
</protein>
<feature type="transmembrane region" description="Helical" evidence="5">
    <location>
        <begin position="93"/>
        <end position="112"/>
    </location>
</feature>
<dbReference type="AlphaFoldDB" id="A0AAV1T8R8"/>
<feature type="transmembrane region" description="Helical" evidence="5">
    <location>
        <begin position="298"/>
        <end position="316"/>
    </location>
</feature>
<dbReference type="Pfam" id="PF00892">
    <property type="entry name" value="EamA"/>
    <property type="match status" value="2"/>
</dbReference>
<evidence type="ECO:0000313" key="7">
    <source>
        <dbReference type="EMBL" id="CAK7904597.1"/>
    </source>
</evidence>
<feature type="transmembrane region" description="Helical" evidence="5">
    <location>
        <begin position="180"/>
        <end position="201"/>
    </location>
</feature>
<feature type="transmembrane region" description="Helical" evidence="5">
    <location>
        <begin position="61"/>
        <end position="81"/>
    </location>
</feature>
<dbReference type="InterPro" id="IPR000620">
    <property type="entry name" value="EamA_dom"/>
</dbReference>
<keyword evidence="4 5" id="KW-0472">Membrane</keyword>
<evidence type="ECO:0000313" key="8">
    <source>
        <dbReference type="Proteomes" id="UP001162060"/>
    </source>
</evidence>
<feature type="transmembrane region" description="Helical" evidence="5">
    <location>
        <begin position="243"/>
        <end position="262"/>
    </location>
</feature>
<accession>A0AAV1T8R8</accession>
<gene>
    <name evidence="7" type="ORF">PM001_LOCUS2942</name>
</gene>
<evidence type="ECO:0000256" key="5">
    <source>
        <dbReference type="SAM" id="Phobius"/>
    </source>
</evidence>
<dbReference type="InterPro" id="IPR037185">
    <property type="entry name" value="EmrE-like"/>
</dbReference>
<organism evidence="7 8">
    <name type="scientific">Peronospora matthiolae</name>
    <dbReference type="NCBI Taxonomy" id="2874970"/>
    <lineage>
        <taxon>Eukaryota</taxon>
        <taxon>Sar</taxon>
        <taxon>Stramenopiles</taxon>
        <taxon>Oomycota</taxon>
        <taxon>Peronosporomycetes</taxon>
        <taxon>Peronosporales</taxon>
        <taxon>Peronosporaceae</taxon>
        <taxon>Peronospora</taxon>
    </lineage>
</organism>
<dbReference type="Proteomes" id="UP001162060">
    <property type="component" value="Unassembled WGS sequence"/>
</dbReference>
<proteinExistence type="predicted"/>
<dbReference type="EMBL" id="CAKLBY020000028">
    <property type="protein sequence ID" value="CAK7904597.1"/>
    <property type="molecule type" value="Genomic_DNA"/>
</dbReference>
<feature type="transmembrane region" description="Helical" evidence="5">
    <location>
        <begin position="118"/>
        <end position="139"/>
    </location>
</feature>
<evidence type="ECO:0000256" key="3">
    <source>
        <dbReference type="ARBA" id="ARBA00022989"/>
    </source>
</evidence>
<sequence>MLIGLETHVPEHRPLLPLNVKTEHAPHALLGISCVALSAVCFSLMSTLVKYNTYTMTSIEAIFWRSIVAMALNYVCIWSTGKTLYVAERDRAMLFYRCLAGFSSISFAFYALSQMVLADSSVIVFTSPVFTFFLGACLLHERIDVPSFACALLSFGGLICVIRPGFIFGYDHATAQSDGSWIAVGSALLGAIGQAFVFITVRKLKGIHFLVIVHYFMLFSMIGSLAYMLLVQRVFVVPSILDAWLAVIGSGVFTFAGQLLLTKGFQLEKAGIASVMRYLDVVCIFVWDYLLLNEKINYWSVVGAAIICTCAAVIALRKVHSS</sequence>
<feature type="domain" description="EamA" evidence="6">
    <location>
        <begin position="183"/>
        <end position="314"/>
    </location>
</feature>
<dbReference type="PANTHER" id="PTHR22911">
    <property type="entry name" value="ACYL-MALONYL CONDENSING ENZYME-RELATED"/>
    <property type="match status" value="1"/>
</dbReference>
<dbReference type="SUPFAM" id="SSF103481">
    <property type="entry name" value="Multidrug resistance efflux transporter EmrE"/>
    <property type="match status" value="2"/>
</dbReference>
<name>A0AAV1T8R8_9STRA</name>
<dbReference type="PANTHER" id="PTHR22911:SF6">
    <property type="entry name" value="SOLUTE CARRIER FAMILY 35 MEMBER G1"/>
    <property type="match status" value="1"/>
</dbReference>
<reference evidence="7" key="1">
    <citation type="submission" date="2024-01" db="EMBL/GenBank/DDBJ databases">
        <authorList>
            <person name="Webb A."/>
        </authorList>
    </citation>
    <scope>NUCLEOTIDE SEQUENCE</scope>
    <source>
        <strain evidence="7">Pm1</strain>
    </source>
</reference>
<comment type="caution">
    <text evidence="7">The sequence shown here is derived from an EMBL/GenBank/DDBJ whole genome shotgun (WGS) entry which is preliminary data.</text>
</comment>
<feature type="transmembrane region" description="Helical" evidence="5">
    <location>
        <begin position="28"/>
        <end position="49"/>
    </location>
</feature>
<feature type="transmembrane region" description="Helical" evidence="5">
    <location>
        <begin position="274"/>
        <end position="292"/>
    </location>
</feature>
<comment type="subcellular location">
    <subcellularLocation>
        <location evidence="1">Membrane</location>
        <topology evidence="1">Multi-pass membrane protein</topology>
    </subcellularLocation>
</comment>
<evidence type="ECO:0000256" key="2">
    <source>
        <dbReference type="ARBA" id="ARBA00022692"/>
    </source>
</evidence>